<feature type="site" description="Histone H3K4me3 binding" evidence="8">
    <location>
        <position position="548"/>
    </location>
</feature>
<feature type="compositionally biased region" description="Low complexity" evidence="9">
    <location>
        <begin position="1"/>
        <end position="11"/>
    </location>
</feature>
<name>A0A3A2Z5K0_9EURO</name>
<feature type="non-terminal residue" evidence="12">
    <location>
        <position position="570"/>
    </location>
</feature>
<dbReference type="Proteomes" id="UP000266188">
    <property type="component" value="Unassembled WGS sequence"/>
</dbReference>
<evidence type="ECO:0000259" key="11">
    <source>
        <dbReference type="SMART" id="SM01408"/>
    </source>
</evidence>
<proteinExistence type="inferred from homology"/>
<comment type="similarity">
    <text evidence="2">Belongs to the ING family.</text>
</comment>
<evidence type="ECO:0000256" key="4">
    <source>
        <dbReference type="ARBA" id="ARBA00022771"/>
    </source>
</evidence>
<dbReference type="InterPro" id="IPR001965">
    <property type="entry name" value="Znf_PHD"/>
</dbReference>
<evidence type="ECO:0000256" key="5">
    <source>
        <dbReference type="ARBA" id="ARBA00022833"/>
    </source>
</evidence>
<comment type="caution">
    <text evidence="12">The sequence shown here is derived from an EMBL/GenBank/DDBJ whole genome shotgun (WGS) entry which is preliminary data.</text>
</comment>
<keyword evidence="3" id="KW-0479">Metal-binding</keyword>
<keyword evidence="13" id="KW-1185">Reference proteome</keyword>
<evidence type="ECO:0000256" key="1">
    <source>
        <dbReference type="ARBA" id="ARBA00004123"/>
    </source>
</evidence>
<dbReference type="GO" id="GO:0006325">
    <property type="term" value="P:chromatin organization"/>
    <property type="evidence" value="ECO:0007669"/>
    <property type="project" value="UniProtKB-KW"/>
</dbReference>
<dbReference type="Pfam" id="PF12998">
    <property type="entry name" value="ING"/>
    <property type="match status" value="1"/>
</dbReference>
<evidence type="ECO:0000256" key="7">
    <source>
        <dbReference type="ARBA" id="ARBA00023242"/>
    </source>
</evidence>
<sequence>MSTLSSVSQSRRQTRTNPSRTSKTQGRSSFAYGHAGHQETESPPVAHGIYPALTHFTDAVTALPREFRRHNSLLKEVDAKAWALEENLLGLLKASSESMPVPFPSNPAPILDGVVREDFLSKDISQPPESQESKNRRLLFDHVRRALSDLMMTADEKNHVISNANDELDRQMLRLDTVFPHISNEISDESRLGSLTHWAYTNRNTVKAAANERPRREAASHRQDLTHAFNEVDALSREAKREAASARKQRRAHIDSDFDDPRPRKGQVKARGGAHEVDGGTTTKRRKVERPPAVDTAPAMERSASGTGSARNASKDGSAPEVKKRSRAPNASTSRKRNTTAPSADSPVLAPSPLVGTFNPPRSVASPAPNSTTRPQSSRNQNSGNTNGRQRPPSSTSNRVNNNKSAESKSTPKEASKLESIPSTTDMQRTESEYSTNPSKLLTPLDTKGEITDSKLAESVEANEPQPPHSQTQHRKRTRPTRSTDPAPAKRTHKKRGSMSVPQPVISEEESLHGDDEDDESEPRYCYCNEVSFGEMVACDNDACPREWFHLSCVGLSKPPGKNVKWYCNE</sequence>
<feature type="compositionally biased region" description="Polar residues" evidence="9">
    <location>
        <begin position="17"/>
        <end position="28"/>
    </location>
</feature>
<feature type="region of interest" description="Disordered" evidence="9">
    <location>
        <begin position="234"/>
        <end position="446"/>
    </location>
</feature>
<dbReference type="InterPro" id="IPR024610">
    <property type="entry name" value="ING_N_histone-binding"/>
</dbReference>
<dbReference type="InterPro" id="IPR028651">
    <property type="entry name" value="ING_fam"/>
</dbReference>
<evidence type="ECO:0000256" key="3">
    <source>
        <dbReference type="ARBA" id="ARBA00022723"/>
    </source>
</evidence>
<keyword evidence="6" id="KW-0156">Chromatin regulator</keyword>
<feature type="compositionally biased region" description="Basic and acidic residues" evidence="9">
    <location>
        <begin position="252"/>
        <end position="263"/>
    </location>
</feature>
<dbReference type="SUPFAM" id="SSF57903">
    <property type="entry name" value="FYVE/PHD zinc finger"/>
    <property type="match status" value="1"/>
</dbReference>
<feature type="domain" description="Inhibitor of growth protein N-terminal histone-binding" evidence="11">
    <location>
        <begin position="52"/>
        <end position="182"/>
    </location>
</feature>
<dbReference type="GO" id="GO:0006355">
    <property type="term" value="P:regulation of DNA-templated transcription"/>
    <property type="evidence" value="ECO:0007669"/>
    <property type="project" value="TreeGrafter"/>
</dbReference>
<feature type="site" description="Histone H3K4me3 binding" evidence="8">
    <location>
        <position position="525"/>
    </location>
</feature>
<gene>
    <name evidence="12" type="ORF">PHISCL_09288</name>
</gene>
<feature type="region of interest" description="Disordered" evidence="9">
    <location>
        <begin position="459"/>
        <end position="522"/>
    </location>
</feature>
<evidence type="ECO:0000259" key="10">
    <source>
        <dbReference type="SMART" id="SM00249"/>
    </source>
</evidence>
<accession>A0A3A2Z5K0</accession>
<dbReference type="InterPro" id="IPR013083">
    <property type="entry name" value="Znf_RING/FYVE/PHD"/>
</dbReference>
<feature type="region of interest" description="Disordered" evidence="9">
    <location>
        <begin position="1"/>
        <end position="46"/>
    </location>
</feature>
<feature type="compositionally biased region" description="Basic and acidic residues" evidence="9">
    <location>
        <begin position="406"/>
        <end position="417"/>
    </location>
</feature>
<dbReference type="EMBL" id="MVGC01000563">
    <property type="protein sequence ID" value="RJE18378.1"/>
    <property type="molecule type" value="Genomic_DNA"/>
</dbReference>
<evidence type="ECO:0000313" key="12">
    <source>
        <dbReference type="EMBL" id="RJE18378.1"/>
    </source>
</evidence>
<feature type="compositionally biased region" description="Polar residues" evidence="9">
    <location>
        <begin position="421"/>
        <end position="440"/>
    </location>
</feature>
<dbReference type="Gene3D" id="3.30.40.10">
    <property type="entry name" value="Zinc/RING finger domain, C3HC4 (zinc finger)"/>
    <property type="match status" value="1"/>
</dbReference>
<evidence type="ECO:0000256" key="6">
    <source>
        <dbReference type="ARBA" id="ARBA00022853"/>
    </source>
</evidence>
<feature type="site" description="Histone H3K4me3 binding" evidence="8">
    <location>
        <position position="536"/>
    </location>
</feature>
<dbReference type="Gene3D" id="6.10.140.1740">
    <property type="match status" value="1"/>
</dbReference>
<comment type="subcellular location">
    <subcellularLocation>
        <location evidence="1">Nucleus</location>
    </subcellularLocation>
</comment>
<dbReference type="PANTHER" id="PTHR10333">
    <property type="entry name" value="INHIBITOR OF GROWTH PROTEIN"/>
    <property type="match status" value="1"/>
</dbReference>
<dbReference type="GO" id="GO:0070210">
    <property type="term" value="C:Rpd3L-Expanded complex"/>
    <property type="evidence" value="ECO:0007669"/>
    <property type="project" value="TreeGrafter"/>
</dbReference>
<feature type="domain" description="Zinc finger PHD-type" evidence="10">
    <location>
        <begin position="525"/>
        <end position="570"/>
    </location>
</feature>
<feature type="site" description="Histone H3K4me3 binding" evidence="8">
    <location>
        <position position="540"/>
    </location>
</feature>
<protein>
    <submittedName>
        <fullName evidence="12">PHD finger domain protein</fullName>
    </submittedName>
</protein>
<dbReference type="OrthoDB" id="4173905at2759"/>
<reference evidence="13" key="1">
    <citation type="submission" date="2017-02" db="EMBL/GenBank/DDBJ databases">
        <authorList>
            <person name="Tafer H."/>
            <person name="Lopandic K."/>
        </authorList>
    </citation>
    <scope>NUCLEOTIDE SEQUENCE [LARGE SCALE GENOMIC DNA]</scope>
    <source>
        <strain evidence="13">CBS 366.77</strain>
    </source>
</reference>
<dbReference type="InterPro" id="IPR011011">
    <property type="entry name" value="Znf_FYVE_PHD"/>
</dbReference>
<keyword evidence="4" id="KW-0863">Zinc-finger</keyword>
<feature type="compositionally biased region" description="Polar residues" evidence="9">
    <location>
        <begin position="368"/>
        <end position="405"/>
    </location>
</feature>
<dbReference type="SMART" id="SM01408">
    <property type="entry name" value="ING"/>
    <property type="match status" value="1"/>
</dbReference>
<dbReference type="CDD" id="cd15505">
    <property type="entry name" value="PHD_ING"/>
    <property type="match status" value="1"/>
</dbReference>
<dbReference type="SMART" id="SM00249">
    <property type="entry name" value="PHD"/>
    <property type="match status" value="1"/>
</dbReference>
<organism evidence="12 13">
    <name type="scientific">Aspergillus sclerotialis</name>
    <dbReference type="NCBI Taxonomy" id="2070753"/>
    <lineage>
        <taxon>Eukaryota</taxon>
        <taxon>Fungi</taxon>
        <taxon>Dikarya</taxon>
        <taxon>Ascomycota</taxon>
        <taxon>Pezizomycotina</taxon>
        <taxon>Eurotiomycetes</taxon>
        <taxon>Eurotiomycetidae</taxon>
        <taxon>Eurotiales</taxon>
        <taxon>Aspergillaceae</taxon>
        <taxon>Aspergillus</taxon>
        <taxon>Aspergillus subgen. Polypaecilum</taxon>
    </lineage>
</organism>
<dbReference type="GO" id="GO:0033698">
    <property type="term" value="C:Rpd3L complex"/>
    <property type="evidence" value="ECO:0007669"/>
    <property type="project" value="TreeGrafter"/>
</dbReference>
<evidence type="ECO:0000313" key="13">
    <source>
        <dbReference type="Proteomes" id="UP000266188"/>
    </source>
</evidence>
<dbReference type="STRING" id="2070753.A0A3A2Z5K0"/>
<dbReference type="PANTHER" id="PTHR10333:SF42">
    <property type="entry name" value="INHIBITOR OF GROWTH PROTEIN 5"/>
    <property type="match status" value="1"/>
</dbReference>
<evidence type="ECO:0000256" key="8">
    <source>
        <dbReference type="PIRSR" id="PIRSR628651-50"/>
    </source>
</evidence>
<dbReference type="GO" id="GO:0008270">
    <property type="term" value="F:zinc ion binding"/>
    <property type="evidence" value="ECO:0007669"/>
    <property type="project" value="UniProtKB-KW"/>
</dbReference>
<dbReference type="FunFam" id="3.30.40.10:FF:000177">
    <property type="entry name" value="PHD finger protein ING"/>
    <property type="match status" value="1"/>
</dbReference>
<keyword evidence="7" id="KW-0539">Nucleus</keyword>
<feature type="compositionally biased region" description="Polar residues" evidence="9">
    <location>
        <begin position="329"/>
        <end position="343"/>
    </location>
</feature>
<feature type="compositionally biased region" description="Basic and acidic residues" evidence="9">
    <location>
        <begin position="234"/>
        <end position="245"/>
    </location>
</feature>
<evidence type="ECO:0000256" key="2">
    <source>
        <dbReference type="ARBA" id="ARBA00010210"/>
    </source>
</evidence>
<evidence type="ECO:0000256" key="9">
    <source>
        <dbReference type="SAM" id="MobiDB-lite"/>
    </source>
</evidence>
<keyword evidence="5" id="KW-0862">Zinc</keyword>
<dbReference type="AlphaFoldDB" id="A0A3A2Z5K0"/>